<evidence type="ECO:0000256" key="1">
    <source>
        <dbReference type="SAM" id="Phobius"/>
    </source>
</evidence>
<keyword evidence="1" id="KW-0812">Transmembrane</keyword>
<proteinExistence type="predicted"/>
<keyword evidence="1" id="KW-0472">Membrane</keyword>
<feature type="transmembrane region" description="Helical" evidence="1">
    <location>
        <begin position="28"/>
        <end position="46"/>
    </location>
</feature>
<keyword evidence="3" id="KW-1185">Reference proteome</keyword>
<dbReference type="EMBL" id="FLQY01000235">
    <property type="protein sequence ID" value="SBT09180.1"/>
    <property type="molecule type" value="Genomic_DNA"/>
</dbReference>
<evidence type="ECO:0000313" key="3">
    <source>
        <dbReference type="Proteomes" id="UP000199600"/>
    </source>
</evidence>
<organism evidence="2 3">
    <name type="scientific">Candidatus Propionivibrio aalborgensis</name>
    <dbReference type="NCBI Taxonomy" id="1860101"/>
    <lineage>
        <taxon>Bacteria</taxon>
        <taxon>Pseudomonadati</taxon>
        <taxon>Pseudomonadota</taxon>
        <taxon>Betaproteobacteria</taxon>
        <taxon>Rhodocyclales</taxon>
        <taxon>Rhodocyclaceae</taxon>
        <taxon>Propionivibrio</taxon>
    </lineage>
</organism>
<evidence type="ECO:0000313" key="2">
    <source>
        <dbReference type="EMBL" id="SBT09180.1"/>
    </source>
</evidence>
<name>A0A1A8XVZ4_9RHOO</name>
<dbReference type="Proteomes" id="UP000199600">
    <property type="component" value="Unassembled WGS sequence"/>
</dbReference>
<dbReference type="RefSeq" id="WP_186411501.1">
    <property type="nucleotide sequence ID" value="NZ_FLQY01000235.1"/>
</dbReference>
<protein>
    <submittedName>
        <fullName evidence="2">Uncharacterized protein</fullName>
    </submittedName>
</protein>
<sequence>MPSKLNAPATSPITRPNPVICAGALSRLIWAAGALLVLWLTVHWALS</sequence>
<accession>A0A1A8XVZ4</accession>
<dbReference type="AlphaFoldDB" id="A0A1A8XVZ4"/>
<reference evidence="2 3" key="1">
    <citation type="submission" date="2016-06" db="EMBL/GenBank/DDBJ databases">
        <authorList>
            <person name="Kjaerup R.B."/>
            <person name="Dalgaard T.S."/>
            <person name="Juul-Madsen H.R."/>
        </authorList>
    </citation>
    <scope>NUCLEOTIDE SEQUENCE [LARGE SCALE GENOMIC DNA]</scope>
    <source>
        <strain evidence="2">2</strain>
    </source>
</reference>
<keyword evidence="1" id="KW-1133">Transmembrane helix</keyword>
<gene>
    <name evidence="2" type="ORF">PROAA_310018</name>
</gene>